<protein>
    <recommendedName>
        <fullName evidence="4">ABC transporter permease</fullName>
    </recommendedName>
</protein>
<dbReference type="EMBL" id="JAROCE010000001">
    <property type="protein sequence ID" value="MFM2719913.1"/>
    <property type="molecule type" value="Genomic_DNA"/>
</dbReference>
<accession>A0ABW9GE35</accession>
<sequence length="242" mass="25928">MTALIAGSRRGAAPFDVLRLHFSQRALLLRTPPGIMLVVFALTVIIAIIFWRAGSVPGSAEWVQNSRNNAAVFWALPGFLGWLGVQTVSLTFPLALSLGCTRRSFVAGTVITHVALSLYVTAMLLVLLAIELATGHWFFDIYMTDVTILGSGNPFQLALTTFLSTLFVLSIGGAFAAAWVRFGALGPTALGVVLVLALGIVAILLVPLASAFQPWWLVVASTTMIVMSIVGQYVLLRRASVR</sequence>
<name>A0ABW9GE35_9MICO</name>
<feature type="transmembrane region" description="Helical" evidence="1">
    <location>
        <begin position="159"/>
        <end position="182"/>
    </location>
</feature>
<dbReference type="RefSeq" id="WP_239276767.1">
    <property type="nucleotide sequence ID" value="NZ_JAROCE010000001.1"/>
</dbReference>
<feature type="transmembrane region" description="Helical" evidence="1">
    <location>
        <begin position="71"/>
        <end position="96"/>
    </location>
</feature>
<dbReference type="Proteomes" id="UP001630303">
    <property type="component" value="Unassembled WGS sequence"/>
</dbReference>
<feature type="transmembrane region" description="Helical" evidence="1">
    <location>
        <begin position="116"/>
        <end position="139"/>
    </location>
</feature>
<keyword evidence="1" id="KW-1133">Transmembrane helix</keyword>
<gene>
    <name evidence="2" type="ORF">P5G46_05300</name>
</gene>
<feature type="transmembrane region" description="Helical" evidence="1">
    <location>
        <begin position="189"/>
        <end position="209"/>
    </location>
</feature>
<organism evidence="2 3">
    <name type="scientific">Microbacterium mcarthurae</name>
    <dbReference type="NCBI Taxonomy" id="3035918"/>
    <lineage>
        <taxon>Bacteria</taxon>
        <taxon>Bacillati</taxon>
        <taxon>Actinomycetota</taxon>
        <taxon>Actinomycetes</taxon>
        <taxon>Micrococcales</taxon>
        <taxon>Microbacteriaceae</taxon>
        <taxon>Microbacterium</taxon>
    </lineage>
</organism>
<feature type="transmembrane region" description="Helical" evidence="1">
    <location>
        <begin position="27"/>
        <end position="51"/>
    </location>
</feature>
<comment type="caution">
    <text evidence="2">The sequence shown here is derived from an EMBL/GenBank/DDBJ whole genome shotgun (WGS) entry which is preliminary data.</text>
</comment>
<feature type="transmembrane region" description="Helical" evidence="1">
    <location>
        <begin position="215"/>
        <end position="236"/>
    </location>
</feature>
<keyword evidence="3" id="KW-1185">Reference proteome</keyword>
<evidence type="ECO:0000313" key="2">
    <source>
        <dbReference type="EMBL" id="MFM2719913.1"/>
    </source>
</evidence>
<reference evidence="2 3" key="1">
    <citation type="submission" date="2023-03" db="EMBL/GenBank/DDBJ databases">
        <title>MT1 and MT2 Draft Genomes of Novel Species.</title>
        <authorList>
            <person name="Venkateswaran K."/>
        </authorList>
    </citation>
    <scope>NUCLEOTIDE SEQUENCE [LARGE SCALE GENOMIC DNA]</scope>
    <source>
        <strain evidence="2 3">IF8SW-P5</strain>
    </source>
</reference>
<keyword evidence="1" id="KW-0812">Transmembrane</keyword>
<evidence type="ECO:0000256" key="1">
    <source>
        <dbReference type="SAM" id="Phobius"/>
    </source>
</evidence>
<keyword evidence="1" id="KW-0472">Membrane</keyword>
<evidence type="ECO:0008006" key="4">
    <source>
        <dbReference type="Google" id="ProtNLM"/>
    </source>
</evidence>
<proteinExistence type="predicted"/>
<evidence type="ECO:0000313" key="3">
    <source>
        <dbReference type="Proteomes" id="UP001630303"/>
    </source>
</evidence>